<evidence type="ECO:0000259" key="7">
    <source>
        <dbReference type="PROSITE" id="PS50011"/>
    </source>
</evidence>
<protein>
    <submittedName>
        <fullName evidence="8">Serine/Threonine protein kinase with TPR repeats</fullName>
    </submittedName>
</protein>
<dbReference type="Proteomes" id="UP000184315">
    <property type="component" value="Unassembled WGS sequence"/>
</dbReference>
<feature type="repeat" description="TPR" evidence="5">
    <location>
        <begin position="598"/>
        <end position="631"/>
    </location>
</feature>
<dbReference type="InterPro" id="IPR019734">
    <property type="entry name" value="TPR_rpt"/>
</dbReference>
<dbReference type="PROSITE" id="PS00108">
    <property type="entry name" value="PROTEIN_KINASE_ST"/>
    <property type="match status" value="1"/>
</dbReference>
<keyword evidence="9" id="KW-1185">Reference proteome</keyword>
<dbReference type="PANTHER" id="PTHR43289:SF34">
    <property type="entry name" value="SERINE_THREONINE-PROTEIN KINASE YBDM-RELATED"/>
    <property type="match status" value="1"/>
</dbReference>
<feature type="binding site" evidence="6">
    <location>
        <position position="75"/>
    </location>
    <ligand>
        <name>ATP</name>
        <dbReference type="ChEBI" id="CHEBI:30616"/>
    </ligand>
</feature>
<sequence>MSVTCPACLTENLETSIACTICGYTLSSEQSSHHLPPNTLLKQNQYRIEKTLGEGGFGITYKGIDLKNSREVAIKENWPEKSSRVGKTVVWSPLISPKDINEQLAKFIAEAQVISKCQHPNIVKVYDYFPENNTAYIVMEFLKGQSLYDILKTEKRLPEARVKKYLIEITQALKVIHENQLLHRDIKPENIMIDQQDRAVLIDFGNAREFIANKTKRMTQTLTRGYAPIEQYSETGRRGPSTDLYALCASMYELLTGELPPEAIDRLHTDTLKPPRQIVPSLDPTTEKVILMGLRMRVEERFQTADELIDALQGKFVSPSLRRARQFANEQKLSEAVDAYQKCLTHEPNNGEAAVELAMVLSYLDDHQAEIVAQKAISLQPKDGRGYGVLGLINCRKSNWSEALRYLQTAANLSPYEAWIQANLAWALGKSNHWQQAETSINQAIQLDSESAFTLGLQAWISVNQQQWKPAIRYGRQAIFKSKQSNQSQQLQRWVYPCLIVALDKAVVTQQATDVERCVQECITQVPDSSFAWGFKGWKQGLQGLWTDAVSSFEKASRLSPAPHWTVQNFGIASEQIKDLSKAIQTYETSSQKLPPDAFTLFRLATVLGQQGQWRQARSLLEKAIQLKPDYAEAYHNLGWVLLNLKTSDSQVEHPREMWSAYRKAVELYGQQQNYSVAGKIKQVFQAIDVEM</sequence>
<dbReference type="STRING" id="671072.PL9214670070"/>
<dbReference type="Gene3D" id="1.10.510.10">
    <property type="entry name" value="Transferase(Phosphotransferase) domain 1"/>
    <property type="match status" value="1"/>
</dbReference>
<dbReference type="InterPro" id="IPR017441">
    <property type="entry name" value="Protein_kinase_ATP_BS"/>
</dbReference>
<dbReference type="InterPro" id="IPR000719">
    <property type="entry name" value="Prot_kinase_dom"/>
</dbReference>
<keyword evidence="1" id="KW-0808">Transferase</keyword>
<dbReference type="EMBL" id="CZDF01000174">
    <property type="protein sequence ID" value="CUR35444.1"/>
    <property type="molecule type" value="Genomic_DNA"/>
</dbReference>
<evidence type="ECO:0000256" key="4">
    <source>
        <dbReference type="ARBA" id="ARBA00022840"/>
    </source>
</evidence>
<keyword evidence="4 6" id="KW-0067">ATP-binding</keyword>
<dbReference type="PROSITE" id="PS50005">
    <property type="entry name" value="TPR"/>
    <property type="match status" value="1"/>
</dbReference>
<dbReference type="InterPro" id="IPR008271">
    <property type="entry name" value="Ser/Thr_kinase_AS"/>
</dbReference>
<accession>A0A1J1LUC2</accession>
<dbReference type="AlphaFoldDB" id="A0A1J1LUC2"/>
<reference evidence="9" key="1">
    <citation type="submission" date="2015-10" db="EMBL/GenBank/DDBJ databases">
        <authorList>
            <person name="Regsiter A."/>
            <person name="william w."/>
        </authorList>
    </citation>
    <scope>NUCLEOTIDE SEQUENCE [LARGE SCALE GENOMIC DNA]</scope>
</reference>
<dbReference type="GO" id="GO:0005524">
    <property type="term" value="F:ATP binding"/>
    <property type="evidence" value="ECO:0007669"/>
    <property type="project" value="UniProtKB-UniRule"/>
</dbReference>
<keyword evidence="8" id="KW-0723">Serine/threonine-protein kinase</keyword>
<dbReference type="Pfam" id="PF13414">
    <property type="entry name" value="TPR_11"/>
    <property type="match status" value="1"/>
</dbReference>
<evidence type="ECO:0000256" key="3">
    <source>
        <dbReference type="ARBA" id="ARBA00022777"/>
    </source>
</evidence>
<dbReference type="PROSITE" id="PS50011">
    <property type="entry name" value="PROTEIN_KINASE_DOM"/>
    <property type="match status" value="1"/>
</dbReference>
<dbReference type="Pfam" id="PF00069">
    <property type="entry name" value="Pkinase"/>
    <property type="match status" value="1"/>
</dbReference>
<dbReference type="InterPro" id="IPR011990">
    <property type="entry name" value="TPR-like_helical_dom_sf"/>
</dbReference>
<evidence type="ECO:0000313" key="8">
    <source>
        <dbReference type="EMBL" id="CUR35444.1"/>
    </source>
</evidence>
<name>A0A1J1LUC2_9CYAN</name>
<evidence type="ECO:0000256" key="5">
    <source>
        <dbReference type="PROSITE-ProRule" id="PRU00339"/>
    </source>
</evidence>
<dbReference type="SUPFAM" id="SSF56112">
    <property type="entry name" value="Protein kinase-like (PK-like)"/>
    <property type="match status" value="1"/>
</dbReference>
<dbReference type="Gene3D" id="3.30.200.20">
    <property type="entry name" value="Phosphorylase Kinase, domain 1"/>
    <property type="match status" value="1"/>
</dbReference>
<dbReference type="GO" id="GO:0004674">
    <property type="term" value="F:protein serine/threonine kinase activity"/>
    <property type="evidence" value="ECO:0007669"/>
    <property type="project" value="UniProtKB-KW"/>
</dbReference>
<dbReference type="SMART" id="SM00220">
    <property type="entry name" value="S_TKc"/>
    <property type="match status" value="1"/>
</dbReference>
<dbReference type="Gene3D" id="1.25.40.10">
    <property type="entry name" value="Tetratricopeptide repeat domain"/>
    <property type="match status" value="2"/>
</dbReference>
<keyword evidence="2 6" id="KW-0547">Nucleotide-binding</keyword>
<dbReference type="InterPro" id="IPR011009">
    <property type="entry name" value="Kinase-like_dom_sf"/>
</dbReference>
<dbReference type="OrthoDB" id="581647at2"/>
<feature type="domain" description="Protein kinase" evidence="7">
    <location>
        <begin position="46"/>
        <end position="364"/>
    </location>
</feature>
<evidence type="ECO:0000313" key="9">
    <source>
        <dbReference type="Proteomes" id="UP000184315"/>
    </source>
</evidence>
<dbReference type="SUPFAM" id="SSF48452">
    <property type="entry name" value="TPR-like"/>
    <property type="match status" value="2"/>
</dbReference>
<dbReference type="RefSeq" id="WP_072722410.1">
    <property type="nucleotide sequence ID" value="NZ_LN889815.1"/>
</dbReference>
<proteinExistence type="predicted"/>
<organism evidence="8 9">
    <name type="scientific">Planktothrix tepida PCC 9214</name>
    <dbReference type="NCBI Taxonomy" id="671072"/>
    <lineage>
        <taxon>Bacteria</taxon>
        <taxon>Bacillati</taxon>
        <taxon>Cyanobacteriota</taxon>
        <taxon>Cyanophyceae</taxon>
        <taxon>Oscillatoriophycideae</taxon>
        <taxon>Oscillatoriales</taxon>
        <taxon>Microcoleaceae</taxon>
        <taxon>Planktothrix</taxon>
    </lineage>
</organism>
<evidence type="ECO:0000256" key="2">
    <source>
        <dbReference type="ARBA" id="ARBA00022741"/>
    </source>
</evidence>
<keyword evidence="5" id="KW-0802">TPR repeat</keyword>
<evidence type="ECO:0000256" key="6">
    <source>
        <dbReference type="PROSITE-ProRule" id="PRU10141"/>
    </source>
</evidence>
<evidence type="ECO:0000256" key="1">
    <source>
        <dbReference type="ARBA" id="ARBA00022679"/>
    </source>
</evidence>
<dbReference type="PANTHER" id="PTHR43289">
    <property type="entry name" value="MITOGEN-ACTIVATED PROTEIN KINASE KINASE KINASE 20-RELATED"/>
    <property type="match status" value="1"/>
</dbReference>
<gene>
    <name evidence="8" type="ORF">PL9214670070</name>
</gene>
<dbReference type="CDD" id="cd14014">
    <property type="entry name" value="STKc_PknB_like"/>
    <property type="match status" value="1"/>
</dbReference>
<dbReference type="SMART" id="SM00028">
    <property type="entry name" value="TPR"/>
    <property type="match status" value="8"/>
</dbReference>
<keyword evidence="3 8" id="KW-0418">Kinase</keyword>
<dbReference type="PROSITE" id="PS00107">
    <property type="entry name" value="PROTEIN_KINASE_ATP"/>
    <property type="match status" value="1"/>
</dbReference>